<reference evidence="1 2" key="1">
    <citation type="submission" date="2019-02" db="EMBL/GenBank/DDBJ databases">
        <title>Deep-cultivation of Planctomycetes and their phenomic and genomic characterization uncovers novel biology.</title>
        <authorList>
            <person name="Wiegand S."/>
            <person name="Jogler M."/>
            <person name="Boedeker C."/>
            <person name="Pinto D."/>
            <person name="Vollmers J."/>
            <person name="Rivas-Marin E."/>
            <person name="Kohn T."/>
            <person name="Peeters S.H."/>
            <person name="Heuer A."/>
            <person name="Rast P."/>
            <person name="Oberbeckmann S."/>
            <person name="Bunk B."/>
            <person name="Jeske O."/>
            <person name="Meyerdierks A."/>
            <person name="Storesund J.E."/>
            <person name="Kallscheuer N."/>
            <person name="Luecker S."/>
            <person name="Lage O.M."/>
            <person name="Pohl T."/>
            <person name="Merkel B.J."/>
            <person name="Hornburger P."/>
            <person name="Mueller R.-W."/>
            <person name="Bruemmer F."/>
            <person name="Labrenz M."/>
            <person name="Spormann A.M."/>
            <person name="Op den Camp H."/>
            <person name="Overmann J."/>
            <person name="Amann R."/>
            <person name="Jetten M.S.M."/>
            <person name="Mascher T."/>
            <person name="Medema M.H."/>
            <person name="Devos D.P."/>
            <person name="Kaster A.-K."/>
            <person name="Ovreas L."/>
            <person name="Rohde M."/>
            <person name="Galperin M.Y."/>
            <person name="Jogler C."/>
        </authorList>
    </citation>
    <scope>NUCLEOTIDE SEQUENCE [LARGE SCALE GENOMIC DNA]</scope>
    <source>
        <strain evidence="1 2">KS4</strain>
    </source>
</reference>
<gene>
    <name evidence="1" type="ORF">KS4_35870</name>
</gene>
<sequence>MPEFTYHTKQSAPADSQDWLPDGFIPNLHAVMAESPQLLAGYKSIWELLSKSSLSPLHQQVVMMTANFENNCHYCVPWHSYLMAQEKMPENIINALRDNTPTDDKQIEALRTLTRALLDNRGHAGDKATQNFLDAGFTNQNLLDVVLALAVKLMSNYTNAITHTTLDELPKKDWDWSKPVNV</sequence>
<dbReference type="RefSeq" id="WP_200761383.1">
    <property type="nucleotide sequence ID" value="NZ_CP036425.1"/>
</dbReference>
<organism evidence="1 2">
    <name type="scientific">Poriferisphaera corsica</name>
    <dbReference type="NCBI Taxonomy" id="2528020"/>
    <lineage>
        <taxon>Bacteria</taxon>
        <taxon>Pseudomonadati</taxon>
        <taxon>Planctomycetota</taxon>
        <taxon>Phycisphaerae</taxon>
        <taxon>Phycisphaerales</taxon>
        <taxon>Phycisphaeraceae</taxon>
        <taxon>Poriferisphaera</taxon>
    </lineage>
</organism>
<dbReference type="Proteomes" id="UP000317369">
    <property type="component" value="Chromosome"/>
</dbReference>
<evidence type="ECO:0000313" key="2">
    <source>
        <dbReference type="Proteomes" id="UP000317369"/>
    </source>
</evidence>
<dbReference type="PANTHER" id="PTHR35446:SF3">
    <property type="entry name" value="CMD DOMAIN-CONTAINING PROTEIN"/>
    <property type="match status" value="1"/>
</dbReference>
<accession>A0A517YZ50</accession>
<proteinExistence type="predicted"/>
<dbReference type="PANTHER" id="PTHR35446">
    <property type="entry name" value="SI:CH211-175M2.5"/>
    <property type="match status" value="1"/>
</dbReference>
<dbReference type="Gene3D" id="1.20.1290.10">
    <property type="entry name" value="AhpD-like"/>
    <property type="match status" value="1"/>
</dbReference>
<evidence type="ECO:0000313" key="1">
    <source>
        <dbReference type="EMBL" id="QDU35504.1"/>
    </source>
</evidence>
<dbReference type="EMBL" id="CP036425">
    <property type="protein sequence ID" value="QDU35504.1"/>
    <property type="molecule type" value="Genomic_DNA"/>
</dbReference>
<evidence type="ECO:0008006" key="3">
    <source>
        <dbReference type="Google" id="ProtNLM"/>
    </source>
</evidence>
<dbReference type="InterPro" id="IPR029032">
    <property type="entry name" value="AhpD-like"/>
</dbReference>
<dbReference type="SUPFAM" id="SSF69118">
    <property type="entry name" value="AhpD-like"/>
    <property type="match status" value="1"/>
</dbReference>
<protein>
    <recommendedName>
        <fullName evidence="3">Carboxymuconolactone decarboxylase</fullName>
    </recommendedName>
</protein>
<dbReference type="KEGG" id="pcor:KS4_35870"/>
<dbReference type="AlphaFoldDB" id="A0A517YZ50"/>
<keyword evidence="2" id="KW-1185">Reference proteome</keyword>
<name>A0A517YZ50_9BACT</name>